<comment type="caution">
    <text evidence="1">The sequence shown here is derived from an EMBL/GenBank/DDBJ whole genome shotgun (WGS) entry which is preliminary data.</text>
</comment>
<organism evidence="1 2">
    <name type="scientific">Persea americana</name>
    <name type="common">Avocado</name>
    <dbReference type="NCBI Taxonomy" id="3435"/>
    <lineage>
        <taxon>Eukaryota</taxon>
        <taxon>Viridiplantae</taxon>
        <taxon>Streptophyta</taxon>
        <taxon>Embryophyta</taxon>
        <taxon>Tracheophyta</taxon>
        <taxon>Spermatophyta</taxon>
        <taxon>Magnoliopsida</taxon>
        <taxon>Magnoliidae</taxon>
        <taxon>Laurales</taxon>
        <taxon>Lauraceae</taxon>
        <taxon>Persea</taxon>
    </lineage>
</organism>
<name>A0ACC2LEE4_PERAE</name>
<reference evidence="1 2" key="1">
    <citation type="journal article" date="2022" name="Hortic Res">
        <title>A haplotype resolved chromosomal level avocado genome allows analysis of novel avocado genes.</title>
        <authorList>
            <person name="Nath O."/>
            <person name="Fletcher S.J."/>
            <person name="Hayward A."/>
            <person name="Shaw L.M."/>
            <person name="Masouleh A.K."/>
            <person name="Furtado A."/>
            <person name="Henry R.J."/>
            <person name="Mitter N."/>
        </authorList>
    </citation>
    <scope>NUCLEOTIDE SEQUENCE [LARGE SCALE GENOMIC DNA]</scope>
    <source>
        <strain evidence="2">cv. Hass</strain>
    </source>
</reference>
<keyword evidence="2" id="KW-1185">Reference proteome</keyword>
<sequence>MLRVANPESLGAASITSYRGLDPENPIKTPGFAAGSGFLSRTPCNIWRSRFFASFLRTPDVLSNRCSQSNTSFYAVLSLVRERSPVSIGKMRNSNKAMVLTFAERCKNILSGNWQGHLHTIKADAKGSKEEIHSSRVNYLFKRGKPYIWIQEGDLHNVNTIIDERGSLSVVNTLPGPLMSLLRSIKKLPPRVALTGDVVPLRDEKVPLAAESLRETILSERKAVSQASYSVSGILSSSSITCNSRSENLQKIVDGSDTYTVYKFNIRSCTYIDGGGGNHEVDLSEIEASKTDLLSPFSEKIIDGINQSHARRRALMLFCFVYMNTNARDAFMLSMDRKGFDVLGKVPGLVTKDGFSQFEWKEFRFTFKEEARGIEAFCQQLVKMEEEAIKNVSSYSGLG</sequence>
<dbReference type="Proteomes" id="UP001234297">
    <property type="component" value="Chromosome 7"/>
</dbReference>
<evidence type="ECO:0000313" key="2">
    <source>
        <dbReference type="Proteomes" id="UP001234297"/>
    </source>
</evidence>
<accession>A0ACC2LEE4</accession>
<evidence type="ECO:0000313" key="1">
    <source>
        <dbReference type="EMBL" id="KAJ8631703.1"/>
    </source>
</evidence>
<proteinExistence type="predicted"/>
<protein>
    <submittedName>
        <fullName evidence="1">Uncharacterized protein</fullName>
    </submittedName>
</protein>
<dbReference type="EMBL" id="CM056815">
    <property type="protein sequence ID" value="KAJ8631703.1"/>
    <property type="molecule type" value="Genomic_DNA"/>
</dbReference>
<gene>
    <name evidence="1" type="ORF">MRB53_025026</name>
</gene>